<proteinExistence type="inferred from homology"/>
<evidence type="ECO:0008006" key="9">
    <source>
        <dbReference type="Google" id="ProtNLM"/>
    </source>
</evidence>
<evidence type="ECO:0000259" key="5">
    <source>
        <dbReference type="PROSITE" id="PS50111"/>
    </source>
</evidence>
<dbReference type="SMART" id="SM00283">
    <property type="entry name" value="MA"/>
    <property type="match status" value="1"/>
</dbReference>
<dbReference type="RefSeq" id="WP_212215807.1">
    <property type="nucleotide sequence ID" value="NZ_JAGUCO010000005.1"/>
</dbReference>
<dbReference type="InterPro" id="IPR004089">
    <property type="entry name" value="MCPsignal_dom"/>
</dbReference>
<keyword evidence="4" id="KW-0812">Transmembrane</keyword>
<dbReference type="PANTHER" id="PTHR43531:SF11">
    <property type="entry name" value="METHYL-ACCEPTING CHEMOTAXIS PROTEIN 3"/>
    <property type="match status" value="1"/>
</dbReference>
<evidence type="ECO:0000256" key="2">
    <source>
        <dbReference type="ARBA" id="ARBA00029447"/>
    </source>
</evidence>
<dbReference type="Proteomes" id="UP000708576">
    <property type="component" value="Unassembled WGS sequence"/>
</dbReference>
<dbReference type="PROSITE" id="PS50111">
    <property type="entry name" value="CHEMOTAXIS_TRANSDUC_2"/>
    <property type="match status" value="1"/>
</dbReference>
<keyword evidence="8" id="KW-1185">Reference proteome</keyword>
<evidence type="ECO:0000256" key="4">
    <source>
        <dbReference type="SAM" id="Phobius"/>
    </source>
</evidence>
<gene>
    <name evidence="7" type="ORF">KEM10_09790</name>
</gene>
<reference evidence="7 8" key="1">
    <citation type="journal article" date="2015" name="Int. J. Syst. Evol. Microbiol.">
        <title>Carboxylicivirga linearis sp. nov., isolated from a sea cucumber culture pond.</title>
        <authorList>
            <person name="Wang F.Q."/>
            <person name="Zhou Y.X."/>
            <person name="Lin X.Z."/>
            <person name="Chen G.J."/>
            <person name="Du Z.J."/>
        </authorList>
    </citation>
    <scope>NUCLEOTIDE SEQUENCE [LARGE SCALE GENOMIC DNA]</scope>
    <source>
        <strain evidence="7 8">FB218</strain>
    </source>
</reference>
<feature type="transmembrane region" description="Helical" evidence="4">
    <location>
        <begin position="6"/>
        <end position="26"/>
    </location>
</feature>
<evidence type="ECO:0000259" key="6">
    <source>
        <dbReference type="PROSITE" id="PS50885"/>
    </source>
</evidence>
<keyword evidence="4" id="KW-1133">Transmembrane helix</keyword>
<dbReference type="PROSITE" id="PS50885">
    <property type="entry name" value="HAMP"/>
    <property type="match status" value="1"/>
</dbReference>
<evidence type="ECO:0000313" key="7">
    <source>
        <dbReference type="EMBL" id="MBS2098573.1"/>
    </source>
</evidence>
<keyword evidence="1" id="KW-0145">Chemotaxis</keyword>
<organism evidence="7 8">
    <name type="scientific">Carboxylicivirga linearis</name>
    <dbReference type="NCBI Taxonomy" id="1628157"/>
    <lineage>
        <taxon>Bacteria</taxon>
        <taxon>Pseudomonadati</taxon>
        <taxon>Bacteroidota</taxon>
        <taxon>Bacteroidia</taxon>
        <taxon>Marinilabiliales</taxon>
        <taxon>Marinilabiliaceae</taxon>
        <taxon>Carboxylicivirga</taxon>
    </lineage>
</organism>
<dbReference type="SUPFAM" id="SSF58104">
    <property type="entry name" value="Methyl-accepting chemotaxis protein (MCP) signaling domain"/>
    <property type="match status" value="1"/>
</dbReference>
<dbReference type="InterPro" id="IPR051310">
    <property type="entry name" value="MCP_chemotaxis"/>
</dbReference>
<evidence type="ECO:0000313" key="8">
    <source>
        <dbReference type="Proteomes" id="UP000708576"/>
    </source>
</evidence>
<accession>A0ABS5JUQ6</accession>
<keyword evidence="3" id="KW-0807">Transducer</keyword>
<feature type="domain" description="HAMP" evidence="6">
    <location>
        <begin position="80"/>
        <end position="135"/>
    </location>
</feature>
<name>A0ABS5JUQ6_9BACT</name>
<dbReference type="PANTHER" id="PTHR43531">
    <property type="entry name" value="PROTEIN ICFG"/>
    <property type="match status" value="1"/>
</dbReference>
<evidence type="ECO:0000256" key="3">
    <source>
        <dbReference type="PROSITE-ProRule" id="PRU00284"/>
    </source>
</evidence>
<dbReference type="EMBL" id="JAGUCO010000005">
    <property type="protein sequence ID" value="MBS2098573.1"/>
    <property type="molecule type" value="Genomic_DNA"/>
</dbReference>
<dbReference type="Gene3D" id="1.10.287.950">
    <property type="entry name" value="Methyl-accepting chemotaxis protein"/>
    <property type="match status" value="1"/>
</dbReference>
<sequence>MSIFTLGVVLIVLAGVLCWFIVYWAFRKSFVLLIGSLFLAVIDAVACFAFVVGNQGLVHLAWAVPVSIVLIVSSYFVLSKKVKDPIQHLTIILQKMSEKNLKDDVNEKFLHERYEIGEVTAAVIKLMDSNRQMVKLMDDSSSVLVGSSSNITSSSSSISSGASEQASGIEEISTSIEQMTANIATNADNAKKSQNLSAEAQSQLELSFKKVKDNVELMKLIDEQTAFVRQIAEQTNILALNASIEAVKAGEAGKGFSVVAKEVRTLAEQANIASNKIVAMVKDGVNQVNEVMDEITLLVTQTGESLRLVQEVAAASEEMNIGANQINSAIQELNSVVQENAASAEELSASSTQLLDEAKGMKGIVNTYQYKVMAN</sequence>
<feature type="domain" description="Methyl-accepting transducer" evidence="5">
    <location>
        <begin position="140"/>
        <end position="355"/>
    </location>
</feature>
<dbReference type="InterPro" id="IPR003660">
    <property type="entry name" value="HAMP_dom"/>
</dbReference>
<keyword evidence="4" id="KW-0472">Membrane</keyword>
<evidence type="ECO:0000256" key="1">
    <source>
        <dbReference type="ARBA" id="ARBA00022500"/>
    </source>
</evidence>
<comment type="caution">
    <text evidence="7">The sequence shown here is derived from an EMBL/GenBank/DDBJ whole genome shotgun (WGS) entry which is preliminary data.</text>
</comment>
<feature type="transmembrane region" description="Helical" evidence="4">
    <location>
        <begin position="31"/>
        <end position="51"/>
    </location>
</feature>
<protein>
    <recommendedName>
        <fullName evidence="9">Methyl-accepting transducer domain-containing protein</fullName>
    </recommendedName>
</protein>
<feature type="transmembrane region" description="Helical" evidence="4">
    <location>
        <begin position="57"/>
        <end position="78"/>
    </location>
</feature>
<comment type="similarity">
    <text evidence="2">Belongs to the methyl-accepting chemotaxis (MCP) protein family.</text>
</comment>
<dbReference type="Pfam" id="PF00015">
    <property type="entry name" value="MCPsignal"/>
    <property type="match status" value="1"/>
</dbReference>